<proteinExistence type="predicted"/>
<protein>
    <submittedName>
        <fullName evidence="1">Prenyltransferase-like</fullName>
    </submittedName>
</protein>
<dbReference type="SUPFAM" id="SSF48239">
    <property type="entry name" value="Terpenoid cyclases/Protein prenyltransferases"/>
    <property type="match status" value="2"/>
</dbReference>
<dbReference type="Gene3D" id="3.80.10.10">
    <property type="entry name" value="Ribonuclease Inhibitor"/>
    <property type="match status" value="1"/>
</dbReference>
<keyword evidence="1" id="KW-0808">Transferase</keyword>
<dbReference type="EMBL" id="CAADFF010000103">
    <property type="protein sequence ID" value="VFJ97529.1"/>
    <property type="molecule type" value="Genomic_DNA"/>
</dbReference>
<dbReference type="NCBIfam" id="NF012211">
    <property type="entry name" value="tand_rpt_95"/>
    <property type="match status" value="2"/>
</dbReference>
<dbReference type="InterPro" id="IPR008930">
    <property type="entry name" value="Terpenoid_cyclase/PrenylTrfase"/>
</dbReference>
<dbReference type="InterPro" id="IPR001611">
    <property type="entry name" value="Leu-rich_rpt"/>
</dbReference>
<dbReference type="AlphaFoldDB" id="A0A450UYE0"/>
<name>A0A450UYE0_9GAMM</name>
<accession>A0A450UYE0</accession>
<dbReference type="GO" id="GO:0016740">
    <property type="term" value="F:transferase activity"/>
    <property type="evidence" value="ECO:0007669"/>
    <property type="project" value="UniProtKB-KW"/>
</dbReference>
<sequence>MTRKSFVITEVSSSPLLIIGNLQDGYSTNRSPETYQVVSKAHRWSSKMDFQAMKYSIFIKASGRYLLVGLLGFSSVTGATVQETAYETALESAVAWLVNRQNSDGSWSGDRETRTLHTSESTLALSATGRRDTSFYRGITWLSNHATTNVDFRARRIAALDRHGDSLADEFSRLHSARQGGDSGNRGWGLTAGYRESVLDTALSLLAYSVAPDIGGNANIQAALDYLAMQTLPDDPVVVSYLLRAITPYQATHTVSMGLVDSASIYLRDRIDNTDTALTQALSALALSRAGTHPDKVTALLNGLLLLQTTTGEEQGSWEKDEYVTAVAIRAFSASLGTDASELSEKVYIPDPVLRRYINAALGRNSADSLAGSELLRLTRLIAPNAGITDLTGLEMASGIETIDLSGNAISDLSPLSGLEKLTTAMDDIADTDEDLAVSIAVLSNDIHPNGTNPTVAGVSQPTNGAASFTNSSVIYTPSSDYHGTDTFTYTAAHGDTAVTALVTVTVNPVNDAPTAVMDSVDIFDHTPIAIDVLANDNDVDGDPLSTQGIITAPAFGTAVIEAGGQITYTPNPGFAGIDTFHYTVGDGMSTAQATVTVTVTPTPYAYYILNPRFDDGPAFVVSLSDNNIIHAGDTESTLNRHQRGTIPMADLVQGTKVTGTAPFELAGSVDATDAPLSDLLAGQEFVIPHVHGNHWVYLLSPDGEASVTIDTGDATTTHALPAGQVVTVNTGTNNTVSSVITSDAPILVAHVGTDSAGLPMGASMVPPAATELWGILGSQTAWLGASEDLTTVNIYADNGTSVTGIVLDAGDRHAIGNVGIPGNQGTGSALRISADKPIGAVQDDDGDGNDRTAFLPTEYLAMHFGLPVDAQYLAVVCPWPNTVITLQDGGNPPQQKTCSGSGYPGKVYFGSSNNGNHLAAGATIQSSEPVYLIYEDSAHDDERNLMGTGE</sequence>
<evidence type="ECO:0000313" key="1">
    <source>
        <dbReference type="EMBL" id="VFJ97529.1"/>
    </source>
</evidence>
<dbReference type="Gene3D" id="1.50.10.20">
    <property type="match status" value="1"/>
</dbReference>
<organism evidence="1">
    <name type="scientific">Candidatus Kentrum sp. LFY</name>
    <dbReference type="NCBI Taxonomy" id="2126342"/>
    <lineage>
        <taxon>Bacteria</taxon>
        <taxon>Pseudomonadati</taxon>
        <taxon>Pseudomonadota</taxon>
        <taxon>Gammaproteobacteria</taxon>
        <taxon>Candidatus Kentrum</taxon>
    </lineage>
</organism>
<dbReference type="Gene3D" id="2.60.40.2810">
    <property type="match status" value="2"/>
</dbReference>
<gene>
    <name evidence="1" type="ORF">BECKLFY1418B_GA0070995_11032</name>
</gene>
<reference evidence="1" key="1">
    <citation type="submission" date="2019-02" db="EMBL/GenBank/DDBJ databases">
        <authorList>
            <person name="Gruber-Vodicka R. H."/>
            <person name="Seah K. B. B."/>
        </authorList>
    </citation>
    <scope>NUCLEOTIDE SEQUENCE</scope>
    <source>
        <strain evidence="1">BECK_M7</strain>
    </source>
</reference>
<dbReference type="PROSITE" id="PS51450">
    <property type="entry name" value="LRR"/>
    <property type="match status" value="1"/>
</dbReference>
<dbReference type="InterPro" id="IPR032675">
    <property type="entry name" value="LRR_dom_sf"/>
</dbReference>
<dbReference type="Pfam" id="PF17963">
    <property type="entry name" value="Big_9"/>
    <property type="match status" value="2"/>
</dbReference>